<evidence type="ECO:0000256" key="5">
    <source>
        <dbReference type="ARBA" id="ARBA00023136"/>
    </source>
</evidence>
<organism evidence="8 9">
    <name type="scientific">Filibacter tadaridae</name>
    <dbReference type="NCBI Taxonomy" id="2483811"/>
    <lineage>
        <taxon>Bacteria</taxon>
        <taxon>Bacillati</taxon>
        <taxon>Bacillota</taxon>
        <taxon>Bacilli</taxon>
        <taxon>Bacillales</taxon>
        <taxon>Caryophanaceae</taxon>
        <taxon>Filibacter</taxon>
    </lineage>
</organism>
<feature type="transmembrane region" description="Helical" evidence="6">
    <location>
        <begin position="51"/>
        <end position="75"/>
    </location>
</feature>
<dbReference type="InterPro" id="IPR032816">
    <property type="entry name" value="VTT_dom"/>
</dbReference>
<dbReference type="GO" id="GO:0005886">
    <property type="term" value="C:plasma membrane"/>
    <property type="evidence" value="ECO:0007669"/>
    <property type="project" value="UniProtKB-SubCell"/>
</dbReference>
<evidence type="ECO:0000259" key="7">
    <source>
        <dbReference type="Pfam" id="PF09335"/>
    </source>
</evidence>
<sequence>MHDWFDVDTIVELAKHYKALGPFVGLLLTFIESFLPFLPLFIFVFANASAYGLWLGFILSWAGTVVGSYAVFLIIRKYGRNRFLRFLTRSAKVQKLIKWVDRNGFGPLFLFICFPFTPSALVNLVAGLSDMKKTYYLFTLMAGKLVMIFTISFIGYDLKALLTQPVRTIIVAVIIFILWLVGKWFEKKVNHKVEADFRSFAQHHEEK</sequence>
<keyword evidence="5 6" id="KW-0472">Membrane</keyword>
<keyword evidence="9" id="KW-1185">Reference proteome</keyword>
<dbReference type="RefSeq" id="WP_124070008.1">
    <property type="nucleotide sequence ID" value="NZ_CBCRXF010000001.1"/>
</dbReference>
<dbReference type="AlphaFoldDB" id="A0A3P5X9N2"/>
<feature type="transmembrane region" description="Helical" evidence="6">
    <location>
        <begin position="23"/>
        <end position="45"/>
    </location>
</feature>
<protein>
    <recommendedName>
        <fullName evidence="6">TVP38/TMEM64 family membrane protein</fullName>
    </recommendedName>
</protein>
<gene>
    <name evidence="8" type="primary">ydjZ</name>
    <name evidence="8" type="ORF">FILTAD_01640</name>
</gene>
<evidence type="ECO:0000256" key="6">
    <source>
        <dbReference type="RuleBase" id="RU366058"/>
    </source>
</evidence>
<comment type="subcellular location">
    <subcellularLocation>
        <location evidence="1 6">Cell membrane</location>
        <topology evidence="1 6">Multi-pass membrane protein</topology>
    </subcellularLocation>
</comment>
<feature type="transmembrane region" description="Helical" evidence="6">
    <location>
        <begin position="108"/>
        <end position="129"/>
    </location>
</feature>
<evidence type="ECO:0000313" key="9">
    <source>
        <dbReference type="Proteomes" id="UP000270468"/>
    </source>
</evidence>
<keyword evidence="2 6" id="KW-1003">Cell membrane</keyword>
<evidence type="ECO:0000313" key="8">
    <source>
        <dbReference type="EMBL" id="VDC27550.1"/>
    </source>
</evidence>
<comment type="similarity">
    <text evidence="6">Belongs to the TVP38/TMEM64 family.</text>
</comment>
<evidence type="ECO:0000256" key="1">
    <source>
        <dbReference type="ARBA" id="ARBA00004651"/>
    </source>
</evidence>
<feature type="transmembrane region" description="Helical" evidence="6">
    <location>
        <begin position="135"/>
        <end position="156"/>
    </location>
</feature>
<feature type="transmembrane region" description="Helical" evidence="6">
    <location>
        <begin position="168"/>
        <end position="185"/>
    </location>
</feature>
<accession>A0A3P5X9N2</accession>
<dbReference type="Pfam" id="PF09335">
    <property type="entry name" value="VTT_dom"/>
    <property type="match status" value="1"/>
</dbReference>
<evidence type="ECO:0000256" key="2">
    <source>
        <dbReference type="ARBA" id="ARBA00022475"/>
    </source>
</evidence>
<dbReference type="InterPro" id="IPR015414">
    <property type="entry name" value="TMEM64"/>
</dbReference>
<dbReference type="EMBL" id="UXAV01000039">
    <property type="protein sequence ID" value="VDC27550.1"/>
    <property type="molecule type" value="Genomic_DNA"/>
</dbReference>
<dbReference type="Proteomes" id="UP000270468">
    <property type="component" value="Unassembled WGS sequence"/>
</dbReference>
<proteinExistence type="inferred from homology"/>
<name>A0A3P5X9N2_9BACL</name>
<evidence type="ECO:0000256" key="4">
    <source>
        <dbReference type="ARBA" id="ARBA00022989"/>
    </source>
</evidence>
<feature type="domain" description="VTT" evidence="7">
    <location>
        <begin position="39"/>
        <end position="156"/>
    </location>
</feature>
<keyword evidence="4 6" id="KW-1133">Transmembrane helix</keyword>
<dbReference type="PANTHER" id="PTHR12677:SF55">
    <property type="entry name" value="UNDECAPRENYL PHOSPHATE TRANSPORTER SAOUHSC_00901-RELATED"/>
    <property type="match status" value="1"/>
</dbReference>
<dbReference type="OrthoDB" id="1651121at2"/>
<dbReference type="PANTHER" id="PTHR12677">
    <property type="entry name" value="GOLGI APPARATUS MEMBRANE PROTEIN TVP38-RELATED"/>
    <property type="match status" value="1"/>
</dbReference>
<keyword evidence="3 6" id="KW-0812">Transmembrane</keyword>
<reference evidence="8 9" key="1">
    <citation type="submission" date="2018-11" db="EMBL/GenBank/DDBJ databases">
        <authorList>
            <person name="Criscuolo A."/>
        </authorList>
    </citation>
    <scope>NUCLEOTIDE SEQUENCE [LARGE SCALE GENOMIC DNA]</scope>
    <source>
        <strain evidence="8">ATB-66</strain>
    </source>
</reference>
<evidence type="ECO:0000256" key="3">
    <source>
        <dbReference type="ARBA" id="ARBA00022692"/>
    </source>
</evidence>